<dbReference type="EMBL" id="NMUL01000010">
    <property type="protein sequence ID" value="OXM68490.1"/>
    <property type="molecule type" value="Genomic_DNA"/>
</dbReference>
<feature type="region of interest" description="Disordered" evidence="1">
    <location>
        <begin position="1"/>
        <end position="24"/>
    </location>
</feature>
<dbReference type="AlphaFoldDB" id="A0A229TBX4"/>
<dbReference type="OrthoDB" id="822427at2"/>
<evidence type="ECO:0000313" key="4">
    <source>
        <dbReference type="Proteomes" id="UP000215199"/>
    </source>
</evidence>
<evidence type="ECO:0000256" key="1">
    <source>
        <dbReference type="SAM" id="MobiDB-lite"/>
    </source>
</evidence>
<dbReference type="InterPro" id="IPR040841">
    <property type="entry name" value="Luciferase_dom"/>
</dbReference>
<dbReference type="RefSeq" id="WP_093947812.1">
    <property type="nucleotide sequence ID" value="NZ_NMUL01000010.1"/>
</dbReference>
<feature type="domain" description="Luciferase" evidence="2">
    <location>
        <begin position="76"/>
        <end position="141"/>
    </location>
</feature>
<dbReference type="PANTHER" id="PTHR38695">
    <property type="entry name" value="AMINO ACID PERMEASE_ SLC12A DOMAIN-CONTAINING PROTEIN"/>
    <property type="match status" value="1"/>
</dbReference>
<dbReference type="Pfam" id="PF17648">
    <property type="entry name" value="Luciferase"/>
    <property type="match status" value="1"/>
</dbReference>
<comment type="caution">
    <text evidence="3">The sequence shown here is derived from an EMBL/GenBank/DDBJ whole genome shotgun (WGS) entry which is preliminary data.</text>
</comment>
<accession>A0A229TBX4</accession>
<gene>
    <name evidence="3" type="ORF">CF165_13360</name>
</gene>
<name>A0A229TBX4_9PSEU</name>
<feature type="compositionally biased region" description="Basic and acidic residues" evidence="1">
    <location>
        <begin position="1"/>
        <end position="11"/>
    </location>
</feature>
<protein>
    <submittedName>
        <fullName evidence="3">Phospholipase</fullName>
    </submittedName>
</protein>
<evidence type="ECO:0000259" key="2">
    <source>
        <dbReference type="Pfam" id="PF17648"/>
    </source>
</evidence>
<dbReference type="PANTHER" id="PTHR38695:SF1">
    <property type="entry name" value="AMINO ACID PERMEASE_ SLC12A DOMAIN-CONTAINING PROTEIN"/>
    <property type="match status" value="1"/>
</dbReference>
<sequence length="158" mass="17332">MQLFDIPDRCGHRPSTSAAPPHQQLSQTAPFHLQQELYRQCCALAGTVAHPSLVSVPGARALSMPDAASRGEFMVRREFFHLHPSYDGSMHLSLPPRAARVVVERGWGEPHPIAGIHLPAGTVLLYGPRDRSEVDICLIVVQYSASHLRGEIDARAGR</sequence>
<dbReference type="Proteomes" id="UP000215199">
    <property type="component" value="Unassembled WGS sequence"/>
</dbReference>
<organism evidence="3 4">
    <name type="scientific">Amycolatopsis vastitatis</name>
    <dbReference type="NCBI Taxonomy" id="1905142"/>
    <lineage>
        <taxon>Bacteria</taxon>
        <taxon>Bacillati</taxon>
        <taxon>Actinomycetota</taxon>
        <taxon>Actinomycetes</taxon>
        <taxon>Pseudonocardiales</taxon>
        <taxon>Pseudonocardiaceae</taxon>
        <taxon>Amycolatopsis</taxon>
    </lineage>
</organism>
<evidence type="ECO:0000313" key="3">
    <source>
        <dbReference type="EMBL" id="OXM68490.1"/>
    </source>
</evidence>
<dbReference type="InterPro" id="IPR048273">
    <property type="entry name" value="Luciferase"/>
</dbReference>
<keyword evidence="4" id="KW-1185">Reference proteome</keyword>
<feature type="compositionally biased region" description="Polar residues" evidence="1">
    <location>
        <begin position="14"/>
        <end position="24"/>
    </location>
</feature>
<proteinExistence type="predicted"/>
<reference evidence="4" key="1">
    <citation type="submission" date="2017-07" db="EMBL/GenBank/DDBJ databases">
        <title>Comparative genome mining reveals phylogenetic distribution patterns of secondary metabolites in Amycolatopsis.</title>
        <authorList>
            <person name="Adamek M."/>
            <person name="Alanjary M."/>
            <person name="Sales-Ortells H."/>
            <person name="Goodfellow M."/>
            <person name="Bull A.T."/>
            <person name="Kalinowski J."/>
            <person name="Ziemert N."/>
        </authorList>
    </citation>
    <scope>NUCLEOTIDE SEQUENCE [LARGE SCALE GENOMIC DNA]</scope>
    <source>
        <strain evidence="4">H5</strain>
    </source>
</reference>